<dbReference type="HOGENOM" id="CLU_2558431_0_0_1"/>
<dbReference type="AlphaFoldDB" id="A0A067T0K1"/>
<evidence type="ECO:0000313" key="2">
    <source>
        <dbReference type="Proteomes" id="UP000027222"/>
    </source>
</evidence>
<proteinExistence type="predicted"/>
<organism evidence="1 2">
    <name type="scientific">Galerina marginata (strain CBS 339.88)</name>
    <dbReference type="NCBI Taxonomy" id="685588"/>
    <lineage>
        <taxon>Eukaryota</taxon>
        <taxon>Fungi</taxon>
        <taxon>Dikarya</taxon>
        <taxon>Basidiomycota</taxon>
        <taxon>Agaricomycotina</taxon>
        <taxon>Agaricomycetes</taxon>
        <taxon>Agaricomycetidae</taxon>
        <taxon>Agaricales</taxon>
        <taxon>Agaricineae</taxon>
        <taxon>Strophariaceae</taxon>
        <taxon>Galerina</taxon>
    </lineage>
</organism>
<dbReference type="Proteomes" id="UP000027222">
    <property type="component" value="Unassembled WGS sequence"/>
</dbReference>
<gene>
    <name evidence="1" type="ORF">GALMADRAFT_453671</name>
</gene>
<keyword evidence="2" id="KW-1185">Reference proteome</keyword>
<accession>A0A067T0K1</accession>
<evidence type="ECO:0000313" key="1">
    <source>
        <dbReference type="EMBL" id="KDR76730.1"/>
    </source>
</evidence>
<protein>
    <submittedName>
        <fullName evidence="1">Uncharacterized protein</fullName>
    </submittedName>
</protein>
<dbReference type="EMBL" id="KL142378">
    <property type="protein sequence ID" value="KDR76730.1"/>
    <property type="molecule type" value="Genomic_DNA"/>
</dbReference>
<name>A0A067T0K1_GALM3</name>
<sequence length="82" mass="9366">MRRFWSVGCVSRAETMTTKCEEGDEVRLLFLCGRWNDGIAIAIAIGTLAKKRHQSLSHSIPVRIPVSTSTFKHEWYRAQLNC</sequence>
<reference evidence="2" key="1">
    <citation type="journal article" date="2014" name="Proc. Natl. Acad. Sci. U.S.A.">
        <title>Extensive sampling of basidiomycete genomes demonstrates inadequacy of the white-rot/brown-rot paradigm for wood decay fungi.</title>
        <authorList>
            <person name="Riley R."/>
            <person name="Salamov A.A."/>
            <person name="Brown D.W."/>
            <person name="Nagy L.G."/>
            <person name="Floudas D."/>
            <person name="Held B.W."/>
            <person name="Levasseur A."/>
            <person name="Lombard V."/>
            <person name="Morin E."/>
            <person name="Otillar R."/>
            <person name="Lindquist E.A."/>
            <person name="Sun H."/>
            <person name="LaButti K.M."/>
            <person name="Schmutz J."/>
            <person name="Jabbour D."/>
            <person name="Luo H."/>
            <person name="Baker S.E."/>
            <person name="Pisabarro A.G."/>
            <person name="Walton J.D."/>
            <person name="Blanchette R.A."/>
            <person name="Henrissat B."/>
            <person name="Martin F."/>
            <person name="Cullen D."/>
            <person name="Hibbett D.S."/>
            <person name="Grigoriev I.V."/>
        </authorList>
    </citation>
    <scope>NUCLEOTIDE SEQUENCE [LARGE SCALE GENOMIC DNA]</scope>
    <source>
        <strain evidence="2">CBS 339.88</strain>
    </source>
</reference>